<dbReference type="NCBIfam" id="TIGR02532">
    <property type="entry name" value="IV_pilin_GFxxxE"/>
    <property type="match status" value="1"/>
</dbReference>
<evidence type="ECO:0000256" key="4">
    <source>
        <dbReference type="ARBA" id="ARBA00022989"/>
    </source>
</evidence>
<feature type="transmembrane region" description="Helical" evidence="6">
    <location>
        <begin position="56"/>
        <end position="80"/>
    </location>
</feature>
<name>A0ABR5SG64_9BACT</name>
<dbReference type="PANTHER" id="PTHR30093">
    <property type="entry name" value="GENERAL SECRETION PATHWAY PROTEIN G"/>
    <property type="match status" value="1"/>
</dbReference>
<dbReference type="Pfam" id="PF07963">
    <property type="entry name" value="N_methyl"/>
    <property type="match status" value="1"/>
</dbReference>
<evidence type="ECO:0000256" key="1">
    <source>
        <dbReference type="ARBA" id="ARBA00004167"/>
    </source>
</evidence>
<reference evidence="7 8" key="1">
    <citation type="submission" date="2015-11" db="EMBL/GenBank/DDBJ databases">
        <authorList>
            <person name="Lin W."/>
        </authorList>
    </citation>
    <scope>NUCLEOTIDE SEQUENCE [LARGE SCALE GENOMIC DNA]</scope>
    <source>
        <strain evidence="7 8">HCH-1</strain>
    </source>
</reference>
<dbReference type="EMBL" id="LNQR01000046">
    <property type="protein sequence ID" value="KWT87959.1"/>
    <property type="molecule type" value="Genomic_DNA"/>
</dbReference>
<accession>A0ABR5SG64</accession>
<dbReference type="InterPro" id="IPR012902">
    <property type="entry name" value="N_methyl_site"/>
</dbReference>
<dbReference type="Proteomes" id="UP000060487">
    <property type="component" value="Unassembled WGS sequence"/>
</dbReference>
<evidence type="ECO:0000313" key="8">
    <source>
        <dbReference type="Proteomes" id="UP000060487"/>
    </source>
</evidence>
<dbReference type="InterPro" id="IPR045584">
    <property type="entry name" value="Pilin-like"/>
</dbReference>
<evidence type="ECO:0000256" key="2">
    <source>
        <dbReference type="ARBA" id="ARBA00022481"/>
    </source>
</evidence>
<evidence type="ECO:0000256" key="5">
    <source>
        <dbReference type="ARBA" id="ARBA00023136"/>
    </source>
</evidence>
<sequence>MRGDSSLTFFYTPAFCSKYLKASRDEGAYSLTDAMWFIKENIMINKWMHTRDIRGFTLIELLIVIAIIGILTAIAIPAFVGQREKAKVRSTETGAKAAISDLQGYLDAYVFGEPYVIITDSSGGQGCFEADNAIGTNKACLAAFNQASAGTYATYPGGLTTVISHFISHHTFKGDRSAFNGLPLFVTTSATDGQVLLSPSGSRSVFILAYAANTTSPILSQLVSIR</sequence>
<dbReference type="PANTHER" id="PTHR30093:SF44">
    <property type="entry name" value="TYPE II SECRETION SYSTEM CORE PROTEIN G"/>
    <property type="match status" value="1"/>
</dbReference>
<dbReference type="Gene3D" id="3.30.700.10">
    <property type="entry name" value="Glycoprotein, Type 4 Pilin"/>
    <property type="match status" value="1"/>
</dbReference>
<keyword evidence="3 6" id="KW-0812">Transmembrane</keyword>
<keyword evidence="5 6" id="KW-0472">Membrane</keyword>
<evidence type="ECO:0000256" key="6">
    <source>
        <dbReference type="SAM" id="Phobius"/>
    </source>
</evidence>
<dbReference type="PROSITE" id="PS00409">
    <property type="entry name" value="PROKAR_NTER_METHYL"/>
    <property type="match status" value="1"/>
</dbReference>
<organism evidence="7 8">
    <name type="scientific">Candidatus Magnetominusculus xianensis</name>
    <dbReference type="NCBI Taxonomy" id="1748249"/>
    <lineage>
        <taxon>Bacteria</taxon>
        <taxon>Pseudomonadati</taxon>
        <taxon>Nitrospirota</taxon>
        <taxon>Nitrospiria</taxon>
        <taxon>Nitrospirales</taxon>
        <taxon>Nitrospiraceae</taxon>
        <taxon>Candidatus Magnetominusculus</taxon>
    </lineage>
</organism>
<gene>
    <name evidence="7" type="ORF">ASN18_1307</name>
</gene>
<proteinExistence type="predicted"/>
<dbReference type="InterPro" id="IPR002416">
    <property type="entry name" value="T2SS_protein-GspH"/>
</dbReference>
<dbReference type="PRINTS" id="PR00885">
    <property type="entry name" value="BCTERIALGSPH"/>
</dbReference>
<keyword evidence="8" id="KW-1185">Reference proteome</keyword>
<comment type="subcellular location">
    <subcellularLocation>
        <location evidence="1">Membrane</location>
        <topology evidence="1">Single-pass membrane protein</topology>
    </subcellularLocation>
</comment>
<keyword evidence="2" id="KW-0488">Methylation</keyword>
<evidence type="ECO:0000313" key="7">
    <source>
        <dbReference type="EMBL" id="KWT87959.1"/>
    </source>
</evidence>
<keyword evidence="4 6" id="KW-1133">Transmembrane helix</keyword>
<protein>
    <submittedName>
        <fullName evidence="7">Fimbrial protein</fullName>
    </submittedName>
</protein>
<dbReference type="SUPFAM" id="SSF54523">
    <property type="entry name" value="Pili subunits"/>
    <property type="match status" value="1"/>
</dbReference>
<comment type="caution">
    <text evidence="7">The sequence shown here is derived from an EMBL/GenBank/DDBJ whole genome shotgun (WGS) entry which is preliminary data.</text>
</comment>
<evidence type="ECO:0000256" key="3">
    <source>
        <dbReference type="ARBA" id="ARBA00022692"/>
    </source>
</evidence>